<feature type="compositionally biased region" description="Gly residues" evidence="1">
    <location>
        <begin position="492"/>
        <end position="553"/>
    </location>
</feature>
<feature type="non-terminal residue" evidence="2">
    <location>
        <position position="1"/>
    </location>
</feature>
<reference evidence="2" key="1">
    <citation type="journal article" date="2020" name="Fungal Divers.">
        <title>Resolving the Mortierellaceae phylogeny through synthesis of multi-gene phylogenetics and phylogenomics.</title>
        <authorList>
            <person name="Vandepol N."/>
            <person name="Liber J."/>
            <person name="Desiro A."/>
            <person name="Na H."/>
            <person name="Kennedy M."/>
            <person name="Barry K."/>
            <person name="Grigoriev I.V."/>
            <person name="Miller A.N."/>
            <person name="O'Donnell K."/>
            <person name="Stajich J.E."/>
            <person name="Bonito G."/>
        </authorList>
    </citation>
    <scope>NUCLEOTIDE SEQUENCE</scope>
    <source>
        <strain evidence="2">NRRL 28262</strain>
    </source>
</reference>
<organism evidence="2 3">
    <name type="scientific">Linnemannia exigua</name>
    <dbReference type="NCBI Taxonomy" id="604196"/>
    <lineage>
        <taxon>Eukaryota</taxon>
        <taxon>Fungi</taxon>
        <taxon>Fungi incertae sedis</taxon>
        <taxon>Mucoromycota</taxon>
        <taxon>Mortierellomycotina</taxon>
        <taxon>Mortierellomycetes</taxon>
        <taxon>Mortierellales</taxon>
        <taxon>Mortierellaceae</taxon>
        <taxon>Linnemannia</taxon>
    </lineage>
</organism>
<name>A0AAD4DAW4_9FUNG</name>
<sequence length="553" mass="59724">MGCTSTTTTRSTTPTTMKKKNAFSTLLWAALALNCSRAAIVARRQQQQRDQLLNKRWHEEPPPVLQSACLAVDKKNGRTFIIGYDAKEVLTFHFINSTEACDSTKNEKIKGDQAAPEEWDDKGYKGFDWQHAHWTSLPYPGGVHQGRRFDTEHCFLSSDRKFIVPSYESDGEGGFSVWDHDKRSWTHARLNKECSCHEETFEKGNKIKVKADAKRIRFEYPNRIAVVYQSYRKEAPAHDNFIAGSEEAIDTLVIHWRDGNERDHLTGVQLVNHQVYSCHDIKVARDVLPENLTVIAAPVNPNHYTFNKNPKKYKHEGDHGSRCDNTTLFLMGPDGSGWFDISIADRPSPRPVDILYHDHKGHEERGGFHSLPHLEVEHPRTVHYGGQLWIFGKNPKGVGVWSIDTTESDHGYEIVPQSQGGPSPGGLACASCGDGILVYGGCDHAEDCSTNLAPGEKGNFGGAAPVSVYYPGIRYGEDDDDDENDNDEGEGRVGGESGGSGGIGGIIVIPGGGNGNNGGSGAGSGGTGGTGSGGSGIGGSGSGGSGSGSGGNV</sequence>
<dbReference type="EMBL" id="JAAAIL010000807">
    <property type="protein sequence ID" value="KAG0273062.1"/>
    <property type="molecule type" value="Genomic_DNA"/>
</dbReference>
<keyword evidence="3" id="KW-1185">Reference proteome</keyword>
<gene>
    <name evidence="2" type="ORF">BGZ95_011129</name>
</gene>
<accession>A0AAD4DAW4</accession>
<evidence type="ECO:0000256" key="1">
    <source>
        <dbReference type="SAM" id="MobiDB-lite"/>
    </source>
</evidence>
<dbReference type="AlphaFoldDB" id="A0AAD4DAW4"/>
<evidence type="ECO:0000313" key="3">
    <source>
        <dbReference type="Proteomes" id="UP001194580"/>
    </source>
</evidence>
<feature type="region of interest" description="Disordered" evidence="1">
    <location>
        <begin position="471"/>
        <end position="553"/>
    </location>
</feature>
<dbReference type="Proteomes" id="UP001194580">
    <property type="component" value="Unassembled WGS sequence"/>
</dbReference>
<feature type="compositionally biased region" description="Acidic residues" evidence="1">
    <location>
        <begin position="477"/>
        <end position="488"/>
    </location>
</feature>
<comment type="caution">
    <text evidence="2">The sequence shown here is derived from an EMBL/GenBank/DDBJ whole genome shotgun (WGS) entry which is preliminary data.</text>
</comment>
<protein>
    <submittedName>
        <fullName evidence="2">Uncharacterized protein</fullName>
    </submittedName>
</protein>
<proteinExistence type="predicted"/>
<evidence type="ECO:0000313" key="2">
    <source>
        <dbReference type="EMBL" id="KAG0273062.1"/>
    </source>
</evidence>